<dbReference type="Pfam" id="PF13411">
    <property type="entry name" value="MerR_1"/>
    <property type="match status" value="1"/>
</dbReference>
<dbReference type="Pfam" id="PF07739">
    <property type="entry name" value="TipAS"/>
    <property type="match status" value="1"/>
</dbReference>
<name>A0A7X2S4Z1_9BACI</name>
<dbReference type="Gene3D" id="6.10.250.360">
    <property type="match status" value="1"/>
</dbReference>
<evidence type="ECO:0000313" key="4">
    <source>
        <dbReference type="Proteomes" id="UP000434639"/>
    </source>
</evidence>
<evidence type="ECO:0000256" key="1">
    <source>
        <dbReference type="ARBA" id="ARBA00023125"/>
    </source>
</evidence>
<sequence length="268" mass="31283">MKSKEWSDMNEQLFTIGQFAEKTGVTIRTLRYYDKEELLKPSYISDSRRRFYKDRDMVRLQQILAFKFLDYSLDQIKELLVDKPEEIKASLMVQREMMKKKQAHLERVILSLDHAAGMIEEGKELDLQILSFVIDSIQNEEMYLEWMKEHLPEKYTRKVEGISEGERFDHHKKSAFLFQSLKEALKVHTPDSPEVQKLTAECIKLISDILGEEGLLTDPAALEIHSGKLDDSIFPAASPFSEREEQLLGQAFEHYYEAKGEKNNEKKS</sequence>
<dbReference type="InterPro" id="IPR047057">
    <property type="entry name" value="MerR_fam"/>
</dbReference>
<dbReference type="OrthoDB" id="1894615at2"/>
<dbReference type="PRINTS" id="PR00040">
    <property type="entry name" value="HTHMERR"/>
</dbReference>
<feature type="domain" description="HTH merR-type" evidence="2">
    <location>
        <begin position="13"/>
        <end position="82"/>
    </location>
</feature>
<comment type="caution">
    <text evidence="3">The sequence shown here is derived from an EMBL/GenBank/DDBJ whole genome shotgun (WGS) entry which is preliminary data.</text>
</comment>
<dbReference type="GO" id="GO:0003700">
    <property type="term" value="F:DNA-binding transcription factor activity"/>
    <property type="evidence" value="ECO:0007669"/>
    <property type="project" value="InterPro"/>
</dbReference>
<dbReference type="PANTHER" id="PTHR30204:SF96">
    <property type="entry name" value="CHROMOSOME-ANCHORING PROTEIN RACA"/>
    <property type="match status" value="1"/>
</dbReference>
<dbReference type="InterPro" id="IPR012925">
    <property type="entry name" value="TipAS_dom"/>
</dbReference>
<dbReference type="CDD" id="cd01106">
    <property type="entry name" value="HTH_TipAL-Mta"/>
    <property type="match status" value="1"/>
</dbReference>
<dbReference type="EMBL" id="WMIB01000007">
    <property type="protein sequence ID" value="MTH53615.1"/>
    <property type="molecule type" value="Genomic_DNA"/>
</dbReference>
<gene>
    <name evidence="3" type="ORF">GKZ89_09390</name>
</gene>
<dbReference type="PANTHER" id="PTHR30204">
    <property type="entry name" value="REDOX-CYCLING DRUG-SENSING TRANSCRIPTIONAL ACTIVATOR SOXR"/>
    <property type="match status" value="1"/>
</dbReference>
<dbReference type="SUPFAM" id="SSF46955">
    <property type="entry name" value="Putative DNA-binding domain"/>
    <property type="match status" value="1"/>
</dbReference>
<dbReference type="SMART" id="SM00422">
    <property type="entry name" value="HTH_MERR"/>
    <property type="match status" value="1"/>
</dbReference>
<organism evidence="3 4">
    <name type="scientific">Metabacillus mangrovi</name>
    <dbReference type="NCBI Taxonomy" id="1491830"/>
    <lineage>
        <taxon>Bacteria</taxon>
        <taxon>Bacillati</taxon>
        <taxon>Bacillota</taxon>
        <taxon>Bacilli</taxon>
        <taxon>Bacillales</taxon>
        <taxon>Bacillaceae</taxon>
        <taxon>Metabacillus</taxon>
    </lineage>
</organism>
<keyword evidence="1" id="KW-0238">DNA-binding</keyword>
<evidence type="ECO:0000259" key="2">
    <source>
        <dbReference type="PROSITE" id="PS50937"/>
    </source>
</evidence>
<keyword evidence="4" id="KW-1185">Reference proteome</keyword>
<dbReference type="InterPro" id="IPR009061">
    <property type="entry name" value="DNA-bd_dom_put_sf"/>
</dbReference>
<accession>A0A7X2S4Z1</accession>
<dbReference type="Proteomes" id="UP000434639">
    <property type="component" value="Unassembled WGS sequence"/>
</dbReference>
<dbReference type="InterPro" id="IPR000551">
    <property type="entry name" value="MerR-type_HTH_dom"/>
</dbReference>
<dbReference type="GO" id="GO:0003677">
    <property type="term" value="F:DNA binding"/>
    <property type="evidence" value="ECO:0007669"/>
    <property type="project" value="UniProtKB-KW"/>
</dbReference>
<dbReference type="AlphaFoldDB" id="A0A7X2S4Z1"/>
<protein>
    <submittedName>
        <fullName evidence="3">MerR family transcriptional regulator</fullName>
    </submittedName>
</protein>
<dbReference type="Gene3D" id="1.10.1660.10">
    <property type="match status" value="1"/>
</dbReference>
<dbReference type="PROSITE" id="PS50937">
    <property type="entry name" value="HTH_MERR_2"/>
    <property type="match status" value="1"/>
</dbReference>
<reference evidence="3 4" key="1">
    <citation type="journal article" date="2017" name="Int. J. Syst. Evol. Microbiol.">
        <title>Bacillus mangrovi sp. nov., isolated from a sediment sample from a mangrove forest.</title>
        <authorList>
            <person name="Gupta V."/>
            <person name="Singh P.K."/>
            <person name="Korpole S."/>
            <person name="Tanuku N.R.S."/>
            <person name="Pinnaka A.K."/>
        </authorList>
    </citation>
    <scope>NUCLEOTIDE SEQUENCE [LARGE SCALE GENOMIC DNA]</scope>
    <source>
        <strain evidence="3 4">KCTC 33872</strain>
    </source>
</reference>
<evidence type="ECO:0000313" key="3">
    <source>
        <dbReference type="EMBL" id="MTH53615.1"/>
    </source>
</evidence>
<proteinExistence type="predicted"/>